<reference evidence="1" key="1">
    <citation type="submission" date="2022-07" db="EMBL/GenBank/DDBJ databases">
        <title>Genome Sequence of Phlebia brevispora.</title>
        <authorList>
            <person name="Buettner E."/>
        </authorList>
    </citation>
    <scope>NUCLEOTIDE SEQUENCE</scope>
    <source>
        <strain evidence="1">MPL23</strain>
    </source>
</reference>
<keyword evidence="2" id="KW-1185">Reference proteome</keyword>
<proteinExistence type="predicted"/>
<evidence type="ECO:0000313" key="1">
    <source>
        <dbReference type="EMBL" id="KAJ3555907.1"/>
    </source>
</evidence>
<organism evidence="1 2">
    <name type="scientific">Phlebia brevispora</name>
    <dbReference type="NCBI Taxonomy" id="194682"/>
    <lineage>
        <taxon>Eukaryota</taxon>
        <taxon>Fungi</taxon>
        <taxon>Dikarya</taxon>
        <taxon>Basidiomycota</taxon>
        <taxon>Agaricomycotina</taxon>
        <taxon>Agaricomycetes</taxon>
        <taxon>Polyporales</taxon>
        <taxon>Meruliaceae</taxon>
        <taxon>Phlebia</taxon>
    </lineage>
</organism>
<name>A0ACC1T976_9APHY</name>
<evidence type="ECO:0000313" key="2">
    <source>
        <dbReference type="Proteomes" id="UP001148662"/>
    </source>
</evidence>
<protein>
    <submittedName>
        <fullName evidence="1">Uncharacterized protein</fullName>
    </submittedName>
</protein>
<accession>A0ACC1T976</accession>
<dbReference type="EMBL" id="JANHOG010000289">
    <property type="protein sequence ID" value="KAJ3555907.1"/>
    <property type="molecule type" value="Genomic_DNA"/>
</dbReference>
<dbReference type="Proteomes" id="UP001148662">
    <property type="component" value="Unassembled WGS sequence"/>
</dbReference>
<comment type="caution">
    <text evidence="1">The sequence shown here is derived from an EMBL/GenBank/DDBJ whole genome shotgun (WGS) entry which is preliminary data.</text>
</comment>
<sequence>MPSADQAFPGTIMDDLPDWITQPSGRILSIGRSHLHAVVTLFRLTVLTLIRLAIYARFLNGTCSKVRERSYAYVVLMPSGASGCEDPIATHQSWDMAKLYLHFTLAQFLDCVFDGLKTLLGIPLSDEYVATPHVHAVSVTIELGALNDSYNKTDTSGPLLFLCGYDARHEACLKKKTLQKRGLVFRQHGVDVLRRRQWRDATVITRVARGLTITIQAESMARVACRRLPGTQSSLAATTVPKAPNMQSMYPTASGSGTALYGLGISDVAFGPQSFPSSHSLPDVALTGADRDRDMNSPEAFRHNIHLVHQQVLRIQSLARSALVEIEHAYHPRRSPTPAYMVALKQALQTLVDQLRQSGVGALPLMNPTDPLPTEETLMADLEKSIKHEYDDLKRLSSDATVVFNLLNVAEQGLRR</sequence>
<gene>
    <name evidence="1" type="ORF">NM688_g2319</name>
</gene>